<evidence type="ECO:0000256" key="7">
    <source>
        <dbReference type="ARBA" id="ARBA00023002"/>
    </source>
</evidence>
<evidence type="ECO:0000256" key="6">
    <source>
        <dbReference type="ARBA" id="ARBA00022723"/>
    </source>
</evidence>
<dbReference type="AlphaFoldDB" id="A0AAE0EZL2"/>
<evidence type="ECO:0000259" key="10">
    <source>
        <dbReference type="PROSITE" id="PS50873"/>
    </source>
</evidence>
<keyword evidence="12" id="KW-1185">Reference proteome</keyword>
<evidence type="ECO:0000256" key="9">
    <source>
        <dbReference type="SAM" id="SignalP"/>
    </source>
</evidence>
<dbReference type="PANTHER" id="PTHR31356">
    <property type="entry name" value="THYLAKOID LUMENAL 29 KDA PROTEIN, CHLOROPLASTIC-RELATED"/>
    <property type="match status" value="1"/>
</dbReference>
<evidence type="ECO:0000256" key="2">
    <source>
        <dbReference type="ARBA" id="ARBA00006873"/>
    </source>
</evidence>
<dbReference type="GO" id="GO:0046872">
    <property type="term" value="F:metal ion binding"/>
    <property type="evidence" value="ECO:0007669"/>
    <property type="project" value="UniProtKB-KW"/>
</dbReference>
<sequence length="372" mass="41125">MSVFSIPGNRRGMQQRTLFLCVMFVTMLSVPNIQALTTCDIDAISQDIKSLLPQRDTFNNAGLDYSLENFGDRTGSSTRRRGDIIGAAVRLSFHDAASFSPVDGNGGIDGCLQFDKPENAGLQAFWDFVRPTYERWRDFVGLSLADFWALLSIVLIKEAQGPTIPFQWGRIDATNCDFDEGRFPDSTESHRALDVFQRLGFSNEEMVALMGAHTLGRAVQANSGFSGSWARSEDRFDQFYLKTLLDIPWRRVEVGANTGKMQWVVGNRIMLNADMALGFDIDGSNGDPNTGSPTVCGGQGQQNTCARAGTHDIVRHFADDIEAWFDTFTTAYVKMLNLGQGELKEVIFDGNCDNGDSLDDTVFPTAPLSHCF</sequence>
<accession>A0AAE0EZL2</accession>
<evidence type="ECO:0000256" key="1">
    <source>
        <dbReference type="ARBA" id="ARBA00001970"/>
    </source>
</evidence>
<dbReference type="PRINTS" id="PR00458">
    <property type="entry name" value="PEROXIDASE"/>
</dbReference>
<comment type="caution">
    <text evidence="11">The sequence shown here is derived from an EMBL/GenBank/DDBJ whole genome shotgun (WGS) entry which is preliminary data.</text>
</comment>
<keyword evidence="6" id="KW-0479">Metal-binding</keyword>
<reference evidence="11 12" key="1">
    <citation type="journal article" date="2015" name="Genome Biol. Evol.">
        <title>Comparative Genomics of a Bacterivorous Green Alga Reveals Evolutionary Causalities and Consequences of Phago-Mixotrophic Mode of Nutrition.</title>
        <authorList>
            <person name="Burns J.A."/>
            <person name="Paasch A."/>
            <person name="Narechania A."/>
            <person name="Kim E."/>
        </authorList>
    </citation>
    <scope>NUCLEOTIDE SEQUENCE [LARGE SCALE GENOMIC DNA]</scope>
    <source>
        <strain evidence="11 12">PLY_AMNH</strain>
    </source>
</reference>
<evidence type="ECO:0000256" key="3">
    <source>
        <dbReference type="ARBA" id="ARBA00012940"/>
    </source>
</evidence>
<feature type="domain" description="Plant heme peroxidase family profile" evidence="10">
    <location>
        <begin position="142"/>
        <end position="356"/>
    </location>
</feature>
<feature type="chain" id="PRO_5042294936" description="L-ascorbate peroxidase" evidence="9">
    <location>
        <begin position="36"/>
        <end position="372"/>
    </location>
</feature>
<keyword evidence="4" id="KW-0575">Peroxidase</keyword>
<keyword evidence="5" id="KW-0349">Heme</keyword>
<dbReference type="GO" id="GO:0020037">
    <property type="term" value="F:heme binding"/>
    <property type="evidence" value="ECO:0007669"/>
    <property type="project" value="InterPro"/>
</dbReference>
<evidence type="ECO:0000256" key="5">
    <source>
        <dbReference type="ARBA" id="ARBA00022617"/>
    </source>
</evidence>
<dbReference type="EMBL" id="LGRX02030148">
    <property type="protein sequence ID" value="KAK3246039.1"/>
    <property type="molecule type" value="Genomic_DNA"/>
</dbReference>
<protein>
    <recommendedName>
        <fullName evidence="3">L-ascorbate peroxidase</fullName>
        <ecNumber evidence="3">1.11.1.11</ecNumber>
    </recommendedName>
</protein>
<dbReference type="SUPFAM" id="SSF48113">
    <property type="entry name" value="Heme-dependent peroxidases"/>
    <property type="match status" value="1"/>
</dbReference>
<dbReference type="InterPro" id="IPR010255">
    <property type="entry name" value="Haem_peroxidase_sf"/>
</dbReference>
<dbReference type="InterPro" id="IPR019793">
    <property type="entry name" value="Peroxidases_heam-ligand_BS"/>
</dbReference>
<dbReference type="Pfam" id="PF00141">
    <property type="entry name" value="peroxidase"/>
    <property type="match status" value="1"/>
</dbReference>
<dbReference type="Proteomes" id="UP001190700">
    <property type="component" value="Unassembled WGS sequence"/>
</dbReference>
<comment type="cofactor">
    <cofactor evidence="1">
        <name>heme b</name>
        <dbReference type="ChEBI" id="CHEBI:60344"/>
    </cofactor>
</comment>
<dbReference type="GO" id="GO:0016688">
    <property type="term" value="F:L-ascorbate peroxidase activity"/>
    <property type="evidence" value="ECO:0007669"/>
    <property type="project" value="UniProtKB-EC"/>
</dbReference>
<dbReference type="PRINTS" id="PR00459">
    <property type="entry name" value="ASPEROXIDASE"/>
</dbReference>
<organism evidence="11 12">
    <name type="scientific">Cymbomonas tetramitiformis</name>
    <dbReference type="NCBI Taxonomy" id="36881"/>
    <lineage>
        <taxon>Eukaryota</taxon>
        <taxon>Viridiplantae</taxon>
        <taxon>Chlorophyta</taxon>
        <taxon>Pyramimonadophyceae</taxon>
        <taxon>Pyramimonadales</taxon>
        <taxon>Pyramimonadaceae</taxon>
        <taxon>Cymbomonas</taxon>
    </lineage>
</organism>
<feature type="signal peptide" evidence="9">
    <location>
        <begin position="1"/>
        <end position="35"/>
    </location>
</feature>
<dbReference type="Gene3D" id="1.10.520.10">
    <property type="match status" value="1"/>
</dbReference>
<evidence type="ECO:0000256" key="8">
    <source>
        <dbReference type="ARBA" id="ARBA00023004"/>
    </source>
</evidence>
<evidence type="ECO:0000313" key="12">
    <source>
        <dbReference type="Proteomes" id="UP001190700"/>
    </source>
</evidence>
<comment type="similarity">
    <text evidence="2">Belongs to the peroxidase family. Ascorbate peroxidase subfamily.</text>
</comment>
<dbReference type="InterPro" id="IPR002207">
    <property type="entry name" value="Peroxidase_I"/>
</dbReference>
<keyword evidence="7" id="KW-0560">Oxidoreductase</keyword>
<keyword evidence="9" id="KW-0732">Signal</keyword>
<dbReference type="InterPro" id="IPR002016">
    <property type="entry name" value="Haem_peroxidase"/>
</dbReference>
<gene>
    <name evidence="11" type="ORF">CYMTET_44410</name>
</gene>
<dbReference type="GO" id="GO:0042744">
    <property type="term" value="P:hydrogen peroxide catabolic process"/>
    <property type="evidence" value="ECO:0007669"/>
    <property type="project" value="TreeGrafter"/>
</dbReference>
<dbReference type="PROSITE" id="PS00435">
    <property type="entry name" value="PEROXIDASE_1"/>
    <property type="match status" value="1"/>
</dbReference>
<proteinExistence type="inferred from homology"/>
<dbReference type="InterPro" id="IPR044831">
    <property type="entry name" value="Ccp1-like"/>
</dbReference>
<dbReference type="EC" id="1.11.1.11" evidence="3"/>
<dbReference type="Gene3D" id="1.10.420.10">
    <property type="entry name" value="Peroxidase, domain 2"/>
    <property type="match status" value="1"/>
</dbReference>
<evidence type="ECO:0000256" key="4">
    <source>
        <dbReference type="ARBA" id="ARBA00022559"/>
    </source>
</evidence>
<dbReference type="PANTHER" id="PTHR31356:SF36">
    <property type="entry name" value="L-ASCORBATE PEROXIDASE 3"/>
    <property type="match status" value="1"/>
</dbReference>
<dbReference type="PROSITE" id="PS50873">
    <property type="entry name" value="PEROXIDASE_4"/>
    <property type="match status" value="1"/>
</dbReference>
<dbReference type="GO" id="GO:0000302">
    <property type="term" value="P:response to reactive oxygen species"/>
    <property type="evidence" value="ECO:0007669"/>
    <property type="project" value="TreeGrafter"/>
</dbReference>
<dbReference type="GO" id="GO:0034599">
    <property type="term" value="P:cellular response to oxidative stress"/>
    <property type="evidence" value="ECO:0007669"/>
    <property type="project" value="InterPro"/>
</dbReference>
<evidence type="ECO:0000313" key="11">
    <source>
        <dbReference type="EMBL" id="KAK3246039.1"/>
    </source>
</evidence>
<name>A0AAE0EZL2_9CHLO</name>
<keyword evidence="8" id="KW-0408">Iron</keyword>